<accession>A0A437AMZ2</accession>
<comment type="catalytic activity">
    <reaction evidence="8">
        <text>L-threonyl-[protein] + ATP = O-phospho-L-threonyl-[protein] + ADP + H(+)</text>
        <dbReference type="Rhea" id="RHEA:46608"/>
        <dbReference type="Rhea" id="RHEA-COMP:11060"/>
        <dbReference type="Rhea" id="RHEA-COMP:11605"/>
        <dbReference type="ChEBI" id="CHEBI:15378"/>
        <dbReference type="ChEBI" id="CHEBI:30013"/>
        <dbReference type="ChEBI" id="CHEBI:30616"/>
        <dbReference type="ChEBI" id="CHEBI:61977"/>
        <dbReference type="ChEBI" id="CHEBI:456216"/>
        <dbReference type="EC" id="2.7.12.2"/>
    </reaction>
</comment>
<evidence type="ECO:0000256" key="7">
    <source>
        <dbReference type="ARBA" id="ARBA00049014"/>
    </source>
</evidence>
<evidence type="ECO:0000256" key="4">
    <source>
        <dbReference type="ARBA" id="ARBA00022840"/>
    </source>
</evidence>
<keyword evidence="1" id="KW-0808">Transferase</keyword>
<evidence type="ECO:0000256" key="1">
    <source>
        <dbReference type="ARBA" id="ARBA00022679"/>
    </source>
</evidence>
<keyword evidence="4" id="KW-0067">ATP-binding</keyword>
<feature type="domain" description="Protein kinase" evidence="10">
    <location>
        <begin position="85"/>
        <end position="323"/>
    </location>
</feature>
<dbReference type="PANTHER" id="PTHR48013:SF9">
    <property type="entry name" value="DUAL SPECIFICITY MITOGEN-ACTIVATED PROTEIN KINASE KINASE 5"/>
    <property type="match status" value="1"/>
</dbReference>
<organism evidence="11 12">
    <name type="scientific">Tubulinosema ratisbonensis</name>
    <dbReference type="NCBI Taxonomy" id="291195"/>
    <lineage>
        <taxon>Eukaryota</taxon>
        <taxon>Fungi</taxon>
        <taxon>Fungi incertae sedis</taxon>
        <taxon>Microsporidia</taxon>
        <taxon>Tubulinosematoidea</taxon>
        <taxon>Tubulinosematidae</taxon>
        <taxon>Tubulinosema</taxon>
    </lineage>
</organism>
<evidence type="ECO:0000256" key="5">
    <source>
        <dbReference type="ARBA" id="ARBA00038035"/>
    </source>
</evidence>
<dbReference type="GO" id="GO:0004708">
    <property type="term" value="F:MAP kinase kinase activity"/>
    <property type="evidence" value="ECO:0007669"/>
    <property type="project" value="UniProtKB-EC"/>
</dbReference>
<dbReference type="VEuPathDB" id="MicrosporidiaDB:TUBRATIS_008950"/>
<dbReference type="Proteomes" id="UP000282876">
    <property type="component" value="Unassembled WGS sequence"/>
</dbReference>
<dbReference type="SUPFAM" id="SSF56112">
    <property type="entry name" value="Protein kinase-like (PK-like)"/>
    <property type="match status" value="1"/>
</dbReference>
<keyword evidence="3 11" id="KW-0418">Kinase</keyword>
<comment type="catalytic activity">
    <reaction evidence="7">
        <text>L-seryl-[protein] + ATP = O-phospho-L-seryl-[protein] + ADP + H(+)</text>
        <dbReference type="Rhea" id="RHEA:17989"/>
        <dbReference type="Rhea" id="RHEA-COMP:9863"/>
        <dbReference type="Rhea" id="RHEA-COMP:11604"/>
        <dbReference type="ChEBI" id="CHEBI:15378"/>
        <dbReference type="ChEBI" id="CHEBI:29999"/>
        <dbReference type="ChEBI" id="CHEBI:30616"/>
        <dbReference type="ChEBI" id="CHEBI:83421"/>
        <dbReference type="ChEBI" id="CHEBI:456216"/>
        <dbReference type="EC" id="2.7.12.2"/>
    </reaction>
</comment>
<evidence type="ECO:0000256" key="6">
    <source>
        <dbReference type="ARBA" id="ARBA00038999"/>
    </source>
</evidence>
<dbReference type="STRING" id="291195.A0A437AMZ2"/>
<comment type="caution">
    <text evidence="11">The sequence shown here is derived from an EMBL/GenBank/DDBJ whole genome shotgun (WGS) entry which is preliminary data.</text>
</comment>
<evidence type="ECO:0000313" key="11">
    <source>
        <dbReference type="EMBL" id="RVD92595.1"/>
    </source>
</evidence>
<dbReference type="SMART" id="SM00220">
    <property type="entry name" value="S_TKc"/>
    <property type="match status" value="1"/>
</dbReference>
<dbReference type="EC" id="2.7.12.2" evidence="6"/>
<evidence type="ECO:0000256" key="2">
    <source>
        <dbReference type="ARBA" id="ARBA00022741"/>
    </source>
</evidence>
<dbReference type="PANTHER" id="PTHR48013">
    <property type="entry name" value="DUAL SPECIFICITY MITOGEN-ACTIVATED PROTEIN KINASE KINASE 5-RELATED"/>
    <property type="match status" value="1"/>
</dbReference>
<dbReference type="AlphaFoldDB" id="A0A437AMZ2"/>
<dbReference type="InterPro" id="IPR008271">
    <property type="entry name" value="Ser/Thr_kinase_AS"/>
</dbReference>
<reference evidence="11 12" key="1">
    <citation type="submission" date="2018-10" db="EMBL/GenBank/DDBJ databases">
        <title>Draft genome sequence of the microsporidian Tubulinosema ratisbonensis.</title>
        <authorList>
            <person name="Polonais V."/>
            <person name="Peyretaillade E."/>
            <person name="Niehus S."/>
            <person name="Wawrzyniak I."/>
            <person name="Franchet A."/>
            <person name="Gaspin C."/>
            <person name="Reichstadt M."/>
            <person name="Belser C."/>
            <person name="Labadie K."/>
            <person name="Delbac F."/>
            <person name="Ferrandon D."/>
        </authorList>
    </citation>
    <scope>NUCLEOTIDE SEQUENCE [LARGE SCALE GENOMIC DNA]</scope>
    <source>
        <strain evidence="11 12">Franzen</strain>
    </source>
</reference>
<dbReference type="Pfam" id="PF00069">
    <property type="entry name" value="Pkinase"/>
    <property type="match status" value="1"/>
</dbReference>
<sequence length="323" mass="37577">MLYNEHNQPSTPYKKIHRKKSTGKLVIVPGESYEPECLVNRGSYFDCYIGVKHKKECKIDHKSKLNNFDEFIKEKLTKFVPVKDKEILTKIGENFINYKCIKINKEIQQCINCKKEVCIECVKQCKIESNGCKAMCVLVSRRNICTDFIEIIKKVHNLEGNLVKISYASFTDDQFILQMPYHILSLQDILIYANSNKLKLKKEFIYKIMLDCAKGVLQLNQVNLIHNDIKPQNILFNLEKEVFLLCDFNVSQEPGIIKLDGDKKYMGKEILNDLCFFVSDVYSLGVLYLEMSDKKSDVFISRMISDEIKNRPSIKEVISYFTL</sequence>
<evidence type="ECO:0000259" key="10">
    <source>
        <dbReference type="PROSITE" id="PS50011"/>
    </source>
</evidence>
<dbReference type="PROSITE" id="PS50011">
    <property type="entry name" value="PROTEIN_KINASE_DOM"/>
    <property type="match status" value="1"/>
</dbReference>
<dbReference type="InterPro" id="IPR000719">
    <property type="entry name" value="Prot_kinase_dom"/>
</dbReference>
<dbReference type="Gene3D" id="1.10.510.10">
    <property type="entry name" value="Transferase(Phosphotransferase) domain 1"/>
    <property type="match status" value="1"/>
</dbReference>
<evidence type="ECO:0000313" key="12">
    <source>
        <dbReference type="Proteomes" id="UP000282876"/>
    </source>
</evidence>
<name>A0A437AMZ2_9MICR</name>
<dbReference type="OrthoDB" id="5337378at2759"/>
<dbReference type="GO" id="GO:0005524">
    <property type="term" value="F:ATP binding"/>
    <property type="evidence" value="ECO:0007669"/>
    <property type="project" value="UniProtKB-KW"/>
</dbReference>
<comment type="catalytic activity">
    <reaction evidence="9">
        <text>L-tyrosyl-[protein] + ATP = O-phospho-L-tyrosyl-[protein] + ADP + H(+)</text>
        <dbReference type="Rhea" id="RHEA:10596"/>
        <dbReference type="Rhea" id="RHEA-COMP:10136"/>
        <dbReference type="Rhea" id="RHEA-COMP:20101"/>
        <dbReference type="ChEBI" id="CHEBI:15378"/>
        <dbReference type="ChEBI" id="CHEBI:30616"/>
        <dbReference type="ChEBI" id="CHEBI:46858"/>
        <dbReference type="ChEBI" id="CHEBI:61978"/>
        <dbReference type="ChEBI" id="CHEBI:456216"/>
        <dbReference type="EC" id="2.7.12.2"/>
    </reaction>
</comment>
<proteinExistence type="inferred from homology"/>
<dbReference type="InterPro" id="IPR011009">
    <property type="entry name" value="Kinase-like_dom_sf"/>
</dbReference>
<keyword evidence="2" id="KW-0547">Nucleotide-binding</keyword>
<evidence type="ECO:0000256" key="3">
    <source>
        <dbReference type="ARBA" id="ARBA00022777"/>
    </source>
</evidence>
<protein>
    <recommendedName>
        <fullName evidence="6">mitogen-activated protein kinase kinase</fullName>
        <ecNumber evidence="6">2.7.12.2</ecNumber>
    </recommendedName>
</protein>
<dbReference type="EMBL" id="RCSS01000180">
    <property type="protein sequence ID" value="RVD92595.1"/>
    <property type="molecule type" value="Genomic_DNA"/>
</dbReference>
<dbReference type="CDD" id="cd00180">
    <property type="entry name" value="PKc"/>
    <property type="match status" value="1"/>
</dbReference>
<gene>
    <name evidence="11" type="ORF">TUBRATIS_008950</name>
</gene>
<evidence type="ECO:0000256" key="8">
    <source>
        <dbReference type="ARBA" id="ARBA00049299"/>
    </source>
</evidence>
<dbReference type="PROSITE" id="PS00108">
    <property type="entry name" value="PROTEIN_KINASE_ST"/>
    <property type="match status" value="1"/>
</dbReference>
<keyword evidence="12" id="KW-1185">Reference proteome</keyword>
<comment type="similarity">
    <text evidence="5">Belongs to the protein kinase superfamily. STE Ser/Thr protein kinase family. MAP kinase kinase subfamily.</text>
</comment>
<evidence type="ECO:0000256" key="9">
    <source>
        <dbReference type="ARBA" id="ARBA00051693"/>
    </source>
</evidence>